<evidence type="ECO:0000313" key="2">
    <source>
        <dbReference type="EMBL" id="KAJ8365699.1"/>
    </source>
</evidence>
<dbReference type="EMBL" id="JAINUF010000004">
    <property type="protein sequence ID" value="KAJ8365699.1"/>
    <property type="molecule type" value="Genomic_DNA"/>
</dbReference>
<protein>
    <submittedName>
        <fullName evidence="2">Uncharacterized protein</fullName>
    </submittedName>
</protein>
<feature type="chain" id="PRO_5040171197" evidence="1">
    <location>
        <begin position="23"/>
        <end position="76"/>
    </location>
</feature>
<sequence length="76" mass="8953">MKGQTLLAWGMVLLLCVALMSTEENQKRALKCCTRKDIKFLKELHKHKVLRIQRFCKRCRKPRKFFLNPGIPLPSL</sequence>
<feature type="signal peptide" evidence="1">
    <location>
        <begin position="1"/>
        <end position="22"/>
    </location>
</feature>
<gene>
    <name evidence="2" type="ORF">SKAU_G00145300</name>
</gene>
<keyword evidence="3" id="KW-1185">Reference proteome</keyword>
<organism evidence="2 3">
    <name type="scientific">Synaphobranchus kaupii</name>
    <name type="common">Kaup's arrowtooth eel</name>
    <dbReference type="NCBI Taxonomy" id="118154"/>
    <lineage>
        <taxon>Eukaryota</taxon>
        <taxon>Metazoa</taxon>
        <taxon>Chordata</taxon>
        <taxon>Craniata</taxon>
        <taxon>Vertebrata</taxon>
        <taxon>Euteleostomi</taxon>
        <taxon>Actinopterygii</taxon>
        <taxon>Neopterygii</taxon>
        <taxon>Teleostei</taxon>
        <taxon>Anguilliformes</taxon>
        <taxon>Synaphobranchidae</taxon>
        <taxon>Synaphobranchus</taxon>
    </lineage>
</organism>
<evidence type="ECO:0000313" key="3">
    <source>
        <dbReference type="Proteomes" id="UP001152622"/>
    </source>
</evidence>
<reference evidence="2" key="1">
    <citation type="journal article" date="2023" name="Science">
        <title>Genome structures resolve the early diversification of teleost fishes.</title>
        <authorList>
            <person name="Parey E."/>
            <person name="Louis A."/>
            <person name="Montfort J."/>
            <person name="Bouchez O."/>
            <person name="Roques C."/>
            <person name="Iampietro C."/>
            <person name="Lluch J."/>
            <person name="Castinel A."/>
            <person name="Donnadieu C."/>
            <person name="Desvignes T."/>
            <person name="Floi Bucao C."/>
            <person name="Jouanno E."/>
            <person name="Wen M."/>
            <person name="Mejri S."/>
            <person name="Dirks R."/>
            <person name="Jansen H."/>
            <person name="Henkel C."/>
            <person name="Chen W.J."/>
            <person name="Zahm M."/>
            <person name="Cabau C."/>
            <person name="Klopp C."/>
            <person name="Thompson A.W."/>
            <person name="Robinson-Rechavi M."/>
            <person name="Braasch I."/>
            <person name="Lecointre G."/>
            <person name="Bobe J."/>
            <person name="Postlethwait J.H."/>
            <person name="Berthelot C."/>
            <person name="Roest Crollius H."/>
            <person name="Guiguen Y."/>
        </authorList>
    </citation>
    <scope>NUCLEOTIDE SEQUENCE</scope>
    <source>
        <strain evidence="2">WJC10195</strain>
    </source>
</reference>
<dbReference type="AlphaFoldDB" id="A0A9Q1FTG3"/>
<dbReference type="OrthoDB" id="8953821at2759"/>
<comment type="caution">
    <text evidence="2">The sequence shown here is derived from an EMBL/GenBank/DDBJ whole genome shotgun (WGS) entry which is preliminary data.</text>
</comment>
<name>A0A9Q1FTG3_SYNKA</name>
<dbReference type="Proteomes" id="UP001152622">
    <property type="component" value="Chromosome 4"/>
</dbReference>
<accession>A0A9Q1FTG3</accession>
<keyword evidence="1" id="KW-0732">Signal</keyword>
<proteinExistence type="predicted"/>
<evidence type="ECO:0000256" key="1">
    <source>
        <dbReference type="SAM" id="SignalP"/>
    </source>
</evidence>